<organism evidence="10 11">
    <name type="scientific">Ascosphaera apis ARSEF 7405</name>
    <dbReference type="NCBI Taxonomy" id="392613"/>
    <lineage>
        <taxon>Eukaryota</taxon>
        <taxon>Fungi</taxon>
        <taxon>Dikarya</taxon>
        <taxon>Ascomycota</taxon>
        <taxon>Pezizomycotina</taxon>
        <taxon>Eurotiomycetes</taxon>
        <taxon>Eurotiomycetidae</taxon>
        <taxon>Onygenales</taxon>
        <taxon>Ascosphaeraceae</taxon>
        <taxon>Ascosphaera</taxon>
    </lineage>
</organism>
<evidence type="ECO:0000256" key="3">
    <source>
        <dbReference type="ARBA" id="ARBA00022816"/>
    </source>
</evidence>
<dbReference type="Pfam" id="PF08911">
    <property type="entry name" value="NUP50"/>
    <property type="match status" value="1"/>
</dbReference>
<feature type="compositionally biased region" description="Low complexity" evidence="8">
    <location>
        <begin position="203"/>
        <end position="217"/>
    </location>
</feature>
<proteinExistence type="predicted"/>
<gene>
    <name evidence="10" type="ORF">AAP_06402</name>
</gene>
<name>A0A167UTR6_9EURO</name>
<feature type="compositionally biased region" description="Polar residues" evidence="8">
    <location>
        <begin position="508"/>
        <end position="525"/>
    </location>
</feature>
<dbReference type="InterPro" id="IPR025574">
    <property type="entry name" value="Nucleoporin_FG_rpt"/>
</dbReference>
<keyword evidence="4" id="KW-0653">Protein transport</keyword>
<feature type="compositionally biased region" description="Low complexity" evidence="8">
    <location>
        <begin position="309"/>
        <end position="342"/>
    </location>
</feature>
<dbReference type="InterPro" id="IPR053074">
    <property type="entry name" value="NPC_Nucleoporin"/>
</dbReference>
<evidence type="ECO:0000256" key="6">
    <source>
        <dbReference type="ARBA" id="ARBA00023132"/>
    </source>
</evidence>
<dbReference type="GO" id="GO:0015031">
    <property type="term" value="P:protein transport"/>
    <property type="evidence" value="ECO:0007669"/>
    <property type="project" value="UniProtKB-KW"/>
</dbReference>
<feature type="compositionally biased region" description="Polar residues" evidence="8">
    <location>
        <begin position="239"/>
        <end position="249"/>
    </location>
</feature>
<feature type="compositionally biased region" description="Polar residues" evidence="8">
    <location>
        <begin position="1011"/>
        <end position="1038"/>
    </location>
</feature>
<dbReference type="OrthoDB" id="185618at2759"/>
<evidence type="ECO:0000256" key="1">
    <source>
        <dbReference type="ARBA" id="ARBA00004567"/>
    </source>
</evidence>
<feature type="region of interest" description="Disordered" evidence="8">
    <location>
        <begin position="771"/>
        <end position="1080"/>
    </location>
</feature>
<dbReference type="Gene3D" id="2.30.29.30">
    <property type="entry name" value="Pleckstrin-homology domain (PH domain)/Phosphotyrosine-binding domain (PTB)"/>
    <property type="match status" value="1"/>
</dbReference>
<dbReference type="CDD" id="cd13170">
    <property type="entry name" value="RanBD_NUP50"/>
    <property type="match status" value="1"/>
</dbReference>
<feature type="region of interest" description="Disordered" evidence="8">
    <location>
        <begin position="120"/>
        <end position="162"/>
    </location>
</feature>
<evidence type="ECO:0000313" key="10">
    <source>
        <dbReference type="EMBL" id="KZZ86597.1"/>
    </source>
</evidence>
<feature type="compositionally biased region" description="Basic and acidic residues" evidence="8">
    <location>
        <begin position="663"/>
        <end position="680"/>
    </location>
</feature>
<feature type="compositionally biased region" description="Basic and acidic residues" evidence="8">
    <location>
        <begin position="891"/>
        <end position="910"/>
    </location>
</feature>
<feature type="compositionally biased region" description="Polar residues" evidence="8">
    <location>
        <begin position="879"/>
        <end position="889"/>
    </location>
</feature>
<dbReference type="Pfam" id="PF00638">
    <property type="entry name" value="Ran_BP1"/>
    <property type="match status" value="1"/>
</dbReference>
<feature type="compositionally biased region" description="Polar residues" evidence="8">
    <location>
        <begin position="298"/>
        <end position="308"/>
    </location>
</feature>
<feature type="compositionally biased region" description="Polar residues" evidence="8">
    <location>
        <begin position="51"/>
        <end position="61"/>
    </location>
</feature>
<dbReference type="PANTHER" id="PTHR38697">
    <property type="entry name" value="NUCLEAR PORE COMPLEX PROTEIN SIMILAR TO S. CEREVISIAE NUP2 (EUROFUNG)"/>
    <property type="match status" value="1"/>
</dbReference>
<dbReference type="Pfam" id="PF13634">
    <property type="entry name" value="Nucleoporin_FG"/>
    <property type="match status" value="2"/>
</dbReference>
<dbReference type="InterPro" id="IPR011993">
    <property type="entry name" value="PH-like_dom_sf"/>
</dbReference>
<dbReference type="InterPro" id="IPR000156">
    <property type="entry name" value="Ran_bind_dom"/>
</dbReference>
<dbReference type="GO" id="GO:0051028">
    <property type="term" value="P:mRNA transport"/>
    <property type="evidence" value="ECO:0007669"/>
    <property type="project" value="UniProtKB-KW"/>
</dbReference>
<sequence length="1192" mass="124648">MNKRGSTFQGGKEVGIDDPNEHTDASNTARRVNAAQLARRKIAEPRKRSRANSPSLPSFGTNPDAPPTFAPSFQTSQSESPAPGFSLAFGGTANANTSFNFNLGGNSNAVPAFNSNPFAGQAAAREEAERQRILEQNRKEEEWLRQNPPGEDKTVYSPGIPQSEVEKYEKEGWAWKVQGTKGVWYRKDGSDGTLSGPNATPNAGALVPAASTATAATVGGGDEMETSPDVGAKMPAPGTTGQNVNTAPVTKNLFGAPSNNGPSLFGAPASQQPQPSQPTFTGFGNTGLFGNPAANKPIESQSFAGTPNSQPQQPSQQPEAGQAPSSTSASFTFGSTSTSTPSLFGAQNASTSFNTGTSGTTSTPMSFGSQQQTPAFGGFGQSQQSQGQQKPLFNLDTSRSIFSSFGQNNNDNKSDNTASQTQEPKQSTTSGFTSAGETPVFGSNMSQNVFGSFSKGNDAAAAAESKDAEKPATTASAATPAPTLFGSDQSKPAFNPFAAASEKPAETNKPSSSTGLFGASTSTPAFGQSGFGSSSTTTKPLFGAPSSESVKEAEKEKVSEATSAPAPTPAKPLFGAPASAPAPAPSQSLFGAPASTPAPAPSQSLFGAPAPAKEAEKPQKEKDDEPLFVPMSGNNDKEKETAAPAAKKPLFGSSVGAGFGAKVGEKKDDGKEKEKEKEEQNVMGPPENRIKAAKKGKFTPRTWGPTLPLGDKSVEDPVGFDRTWRLRALNEAFKRKISAIDVETHTIDAVLEFYLRNRKAIGCPLGYISKTSTKRKRAREETKESGDAETNKRTKAIEHPEPTQTNKPAPSKRVDSIPSSPPFQSSNTANLFASSYHGHPEPATSSVPSSPEQQTPEGTSPVNDLESSPKTAPDDDSQVRSLGTVSSSPDAPKRSLYERSEIIKTQGADDEKNDEDASPAKRARSESKEASPAEGSTTPTKPVPANPFSGGAATAFGSNNTSGSTVPSLFGSASNKPPTTFFSFGGDNKSSSDAPKQDNTATKPSAPLFGSASTTGFSFGQSTPTFGSTFGQPTSGSIFATAASAPKPSESEKKSSTPAGDGDDEDKTDDPQVDLLRPKPADNEEVVCELRAQLLKLVSGEGWKVQGIGLARVMRNKETKKAYLVHRLDPSGRVLLNSALSPKLNYKLNVKNITFLVPVEGASPENYMLRAGKNGEKDAENMAKNLEECKMA</sequence>
<feature type="compositionally biased region" description="Basic and acidic residues" evidence="8">
    <location>
        <begin position="613"/>
        <end position="625"/>
    </location>
</feature>
<keyword evidence="7" id="KW-0539">Nucleus</keyword>
<evidence type="ECO:0000256" key="7">
    <source>
        <dbReference type="ARBA" id="ARBA00023242"/>
    </source>
</evidence>
<feature type="region of interest" description="Disordered" evidence="8">
    <location>
        <begin position="1"/>
        <end position="91"/>
    </location>
</feature>
<dbReference type="PANTHER" id="PTHR38697:SF1">
    <property type="entry name" value="NUCLEAR PORE COMPLEX PROTEIN SIMILAR TO S. CEREVISIAE NUP2 (EUROFUNG)"/>
    <property type="match status" value="1"/>
</dbReference>
<accession>A0A167UTR6</accession>
<dbReference type="VEuPathDB" id="FungiDB:AAP_06402"/>
<evidence type="ECO:0000256" key="8">
    <source>
        <dbReference type="SAM" id="MobiDB-lite"/>
    </source>
</evidence>
<dbReference type="PROSITE" id="PS50196">
    <property type="entry name" value="RANBD1"/>
    <property type="match status" value="1"/>
</dbReference>
<feature type="compositionally biased region" description="Low complexity" evidence="8">
    <location>
        <begin position="526"/>
        <end position="538"/>
    </location>
</feature>
<evidence type="ECO:0000313" key="11">
    <source>
        <dbReference type="Proteomes" id="UP000242877"/>
    </source>
</evidence>
<keyword evidence="5" id="KW-0811">Translocation</keyword>
<comment type="caution">
    <text evidence="10">The sequence shown here is derived from an EMBL/GenBank/DDBJ whole genome shotgun (WGS) entry which is preliminary data.</text>
</comment>
<feature type="compositionally biased region" description="Basic and acidic residues" evidence="8">
    <location>
        <begin position="124"/>
        <end position="154"/>
    </location>
</feature>
<feature type="compositionally biased region" description="Basic and acidic residues" evidence="8">
    <location>
        <begin position="549"/>
        <end position="559"/>
    </location>
</feature>
<feature type="compositionally biased region" description="Low complexity" evidence="8">
    <location>
        <begin position="350"/>
        <end position="369"/>
    </location>
</feature>
<feature type="compositionally biased region" description="Polar residues" evidence="8">
    <location>
        <begin position="71"/>
        <end position="80"/>
    </location>
</feature>
<protein>
    <recommendedName>
        <fullName evidence="9">RanBD1 domain-containing protein</fullName>
    </recommendedName>
</protein>
<feature type="compositionally biased region" description="Acidic residues" evidence="8">
    <location>
        <begin position="1061"/>
        <end position="1072"/>
    </location>
</feature>
<keyword evidence="3" id="KW-0509">mRNA transport</keyword>
<evidence type="ECO:0000256" key="4">
    <source>
        <dbReference type="ARBA" id="ARBA00022927"/>
    </source>
</evidence>
<comment type="subcellular location">
    <subcellularLocation>
        <location evidence="1">Nucleus</location>
        <location evidence="1">Nuclear pore complex</location>
    </subcellularLocation>
</comment>
<dbReference type="EMBL" id="AZGZ01000057">
    <property type="protein sequence ID" value="KZZ86597.1"/>
    <property type="molecule type" value="Genomic_DNA"/>
</dbReference>
<evidence type="ECO:0000259" key="9">
    <source>
        <dbReference type="PROSITE" id="PS50196"/>
    </source>
</evidence>
<feature type="compositionally biased region" description="Polar residues" evidence="8">
    <location>
        <begin position="843"/>
        <end position="870"/>
    </location>
</feature>
<evidence type="ECO:0000256" key="2">
    <source>
        <dbReference type="ARBA" id="ARBA00022448"/>
    </source>
</evidence>
<feature type="compositionally biased region" description="Polar residues" evidence="8">
    <location>
        <begin position="395"/>
        <end position="455"/>
    </location>
</feature>
<feature type="compositionally biased region" description="Polar residues" evidence="8">
    <location>
        <begin position="956"/>
        <end position="1003"/>
    </location>
</feature>
<feature type="compositionally biased region" description="Basic and acidic residues" evidence="8">
    <location>
        <begin position="778"/>
        <end position="801"/>
    </location>
</feature>
<evidence type="ECO:0000256" key="5">
    <source>
        <dbReference type="ARBA" id="ARBA00023010"/>
    </source>
</evidence>
<reference evidence="10 11" key="1">
    <citation type="journal article" date="2016" name="Genome Biol. Evol.">
        <title>Divergent and convergent evolution of fungal pathogenicity.</title>
        <authorList>
            <person name="Shang Y."/>
            <person name="Xiao G."/>
            <person name="Zheng P."/>
            <person name="Cen K."/>
            <person name="Zhan S."/>
            <person name="Wang C."/>
        </authorList>
    </citation>
    <scope>NUCLEOTIDE SEQUENCE [LARGE SCALE GENOMIC DNA]</scope>
    <source>
        <strain evidence="10 11">ARSEF 7405</strain>
    </source>
</reference>
<feature type="region of interest" description="Disordered" evidence="8">
    <location>
        <begin position="185"/>
        <end position="710"/>
    </location>
</feature>
<feature type="domain" description="RanBD1" evidence="9">
    <location>
        <begin position="1082"/>
        <end position="1147"/>
    </location>
</feature>
<dbReference type="InterPro" id="IPR015007">
    <property type="entry name" value="NUP2/50/61"/>
</dbReference>
<dbReference type="AlphaFoldDB" id="A0A167UTR6"/>
<feature type="compositionally biased region" description="Low complexity" evidence="8">
    <location>
        <begin position="267"/>
        <end position="291"/>
    </location>
</feature>
<keyword evidence="2" id="KW-0813">Transport</keyword>
<dbReference type="Proteomes" id="UP000242877">
    <property type="component" value="Unassembled WGS sequence"/>
</dbReference>
<keyword evidence="6" id="KW-0906">Nuclear pore complex</keyword>
<dbReference type="GO" id="GO:0005643">
    <property type="term" value="C:nuclear pore"/>
    <property type="evidence" value="ECO:0007669"/>
    <property type="project" value="UniProtKB-SubCell"/>
</dbReference>
<dbReference type="SUPFAM" id="SSF50729">
    <property type="entry name" value="PH domain-like"/>
    <property type="match status" value="1"/>
</dbReference>
<feature type="compositionally biased region" description="Low complexity" evidence="8">
    <location>
        <begin position="471"/>
        <end position="483"/>
    </location>
</feature>
<feature type="compositionally biased region" description="Polar residues" evidence="8">
    <location>
        <begin position="192"/>
        <end position="201"/>
    </location>
</feature>
<feature type="compositionally biased region" description="Polar residues" evidence="8">
    <location>
        <begin position="822"/>
        <end position="833"/>
    </location>
</feature>
<keyword evidence="11" id="KW-1185">Reference proteome</keyword>